<dbReference type="PANTHER" id="PTHR34704:SF1">
    <property type="entry name" value="ATPASE"/>
    <property type="match status" value="1"/>
</dbReference>
<gene>
    <name evidence="2" type="ORF">PF327_10545</name>
</gene>
<dbReference type="InterPro" id="IPR004256">
    <property type="entry name" value="DUF234"/>
</dbReference>
<accession>A0ABT7QU72</accession>
<keyword evidence="3" id="KW-1185">Reference proteome</keyword>
<dbReference type="RefSeq" id="WP_289402537.1">
    <property type="nucleotide sequence ID" value="NZ_JAQIBC010000010.1"/>
</dbReference>
<dbReference type="Pfam" id="PF03008">
    <property type="entry name" value="DUF234"/>
    <property type="match status" value="1"/>
</dbReference>
<evidence type="ECO:0000313" key="3">
    <source>
        <dbReference type="Proteomes" id="UP001169066"/>
    </source>
</evidence>
<name>A0ABT7QU72_9BACT</name>
<feature type="domain" description="DUF234" evidence="1">
    <location>
        <begin position="146"/>
        <end position="236"/>
    </location>
</feature>
<protein>
    <submittedName>
        <fullName evidence="2">ATPase</fullName>
    </submittedName>
</protein>
<dbReference type="EMBL" id="JAQIBC010000010">
    <property type="protein sequence ID" value="MDM5264632.1"/>
    <property type="molecule type" value="Genomic_DNA"/>
</dbReference>
<dbReference type="Proteomes" id="UP001169066">
    <property type="component" value="Unassembled WGS sequence"/>
</dbReference>
<organism evidence="2 3">
    <name type="scientific">Sulfurovum xiamenensis</name>
    <dbReference type="NCBI Taxonomy" id="3019066"/>
    <lineage>
        <taxon>Bacteria</taxon>
        <taxon>Pseudomonadati</taxon>
        <taxon>Campylobacterota</taxon>
        <taxon>Epsilonproteobacteria</taxon>
        <taxon>Campylobacterales</taxon>
        <taxon>Sulfurovaceae</taxon>
        <taxon>Sulfurovum</taxon>
    </lineage>
</organism>
<proteinExistence type="predicted"/>
<comment type="caution">
    <text evidence="2">The sequence shown here is derived from an EMBL/GenBank/DDBJ whole genome shotgun (WGS) entry which is preliminary data.</text>
</comment>
<reference evidence="2" key="1">
    <citation type="submission" date="2023-01" db="EMBL/GenBank/DDBJ databases">
        <title>Sulfurovum sp. XTW-4 genome assembly.</title>
        <authorList>
            <person name="Wang J."/>
        </authorList>
    </citation>
    <scope>NUCLEOTIDE SEQUENCE</scope>
    <source>
        <strain evidence="2">XTW-4</strain>
    </source>
</reference>
<evidence type="ECO:0000259" key="1">
    <source>
        <dbReference type="Pfam" id="PF03008"/>
    </source>
</evidence>
<sequence length="308" mass="35601">MSKRPTLLQHFRSFAYQNNIRDFDTALEYFTVFGGTGWSVDVTKSVEALIEEKILRNYEPLHKSMTRYTHNNPVYHMLLSLVALGVNHEYEAFKKAKVGRDRGEEAIDYLEKKSLLRFDLSVEKPLKESDGKSDRVLFELPFMRFWFAVISPNYKSISNGDFSEFTQKWHPLKANFSILLSNQLVLELVKQSFAEKFVDDPIVSIGSYYDKHVQIEILAKRKSGKMLAGECKYSKEAAKINMLNSLKEKCEKAELDITDYVLFSKNGFSSELEQMKDADLTLLSHTHLVSLLDNLSKDDLLVYTNKKY</sequence>
<dbReference type="PANTHER" id="PTHR34704">
    <property type="entry name" value="ATPASE"/>
    <property type="match status" value="1"/>
</dbReference>
<evidence type="ECO:0000313" key="2">
    <source>
        <dbReference type="EMBL" id="MDM5264632.1"/>
    </source>
</evidence>